<dbReference type="CDD" id="cd03809">
    <property type="entry name" value="GT4_MtfB-like"/>
    <property type="match status" value="1"/>
</dbReference>
<dbReference type="GO" id="GO:0009103">
    <property type="term" value="P:lipopolysaccharide biosynthetic process"/>
    <property type="evidence" value="ECO:0007669"/>
    <property type="project" value="TreeGrafter"/>
</dbReference>
<dbReference type="EMBL" id="SJSM01000003">
    <property type="protein sequence ID" value="TCC97563.1"/>
    <property type="molecule type" value="Genomic_DNA"/>
</dbReference>
<feature type="domain" description="Glycosyltransferase subfamily 4-like N-terminal" evidence="3">
    <location>
        <begin position="59"/>
        <end position="176"/>
    </location>
</feature>
<evidence type="ECO:0000256" key="1">
    <source>
        <dbReference type="ARBA" id="ARBA00022679"/>
    </source>
</evidence>
<dbReference type="Pfam" id="PF13439">
    <property type="entry name" value="Glyco_transf_4"/>
    <property type="match status" value="1"/>
</dbReference>
<proteinExistence type="predicted"/>
<reference evidence="4 5" key="1">
    <citation type="submission" date="2019-02" db="EMBL/GenBank/DDBJ databases">
        <title>Pedobacter sp. RP-3-8 sp. nov., isolated from Arctic soil.</title>
        <authorList>
            <person name="Dahal R.H."/>
        </authorList>
    </citation>
    <scope>NUCLEOTIDE SEQUENCE [LARGE SCALE GENOMIC DNA]</scope>
    <source>
        <strain evidence="4 5">RP-3-8</strain>
    </source>
</reference>
<dbReference type="OrthoDB" id="9801609at2"/>
<comment type="caution">
    <text evidence="4">The sequence shown here is derived from an EMBL/GenBank/DDBJ whole genome shotgun (WGS) entry which is preliminary data.</text>
</comment>
<name>A0A4R0NE58_9SPHI</name>
<dbReference type="PANTHER" id="PTHR46401:SF2">
    <property type="entry name" value="GLYCOSYLTRANSFERASE WBBK-RELATED"/>
    <property type="match status" value="1"/>
</dbReference>
<evidence type="ECO:0000259" key="3">
    <source>
        <dbReference type="Pfam" id="PF13439"/>
    </source>
</evidence>
<dbReference type="InterPro" id="IPR028098">
    <property type="entry name" value="Glyco_trans_4-like_N"/>
</dbReference>
<dbReference type="InterPro" id="IPR001296">
    <property type="entry name" value="Glyco_trans_1"/>
</dbReference>
<feature type="domain" description="Glycosyl transferase family 1" evidence="2">
    <location>
        <begin position="188"/>
        <end position="341"/>
    </location>
</feature>
<evidence type="ECO:0000313" key="4">
    <source>
        <dbReference type="EMBL" id="TCC97563.1"/>
    </source>
</evidence>
<dbReference type="PANTHER" id="PTHR46401">
    <property type="entry name" value="GLYCOSYLTRANSFERASE WBBK-RELATED"/>
    <property type="match status" value="1"/>
</dbReference>
<dbReference type="GO" id="GO:0016757">
    <property type="term" value="F:glycosyltransferase activity"/>
    <property type="evidence" value="ECO:0007669"/>
    <property type="project" value="InterPro"/>
</dbReference>
<organism evidence="4 5">
    <name type="scientific">Pedobacter hiemivivus</name>
    <dbReference type="NCBI Taxonomy" id="2530454"/>
    <lineage>
        <taxon>Bacteria</taxon>
        <taxon>Pseudomonadati</taxon>
        <taxon>Bacteroidota</taxon>
        <taxon>Sphingobacteriia</taxon>
        <taxon>Sphingobacteriales</taxon>
        <taxon>Sphingobacteriaceae</taxon>
        <taxon>Pedobacter</taxon>
    </lineage>
</organism>
<sequence>MLKIFYDHQIFSEQTYGGISRYFKYLMDGIKNTSDIEYKLGVLKSNNYYIRDEEQPLNKALFKTLFKTQHELVKRNNSYCKYLLKKNDFSIFHPTYFDPYFLKYLKNPLVITVHDMTYEALPQFFNSGDPLPYYKRLLMEKADKIIAISENTKMDIIKYSKIKEDKIEVVYHGIDLTPSAYASIKHLPENYILFVGSRWSYKNFHTVALAYKSLLTKFPDIKLILAGGGALTYGDSEFLLRNDILDKTIQISVTDEQLNTLYKNAICFIYPSLYEGFGLPILEAFKNNCPVILSNCSCFPEIAGDAAVYFDSQSPKSLEEKIESLIENLPLRKEMIAAGNKKTLEYPIENCVRKTIDLYLSIS</sequence>
<evidence type="ECO:0000313" key="5">
    <source>
        <dbReference type="Proteomes" id="UP000291117"/>
    </source>
</evidence>
<keyword evidence="5" id="KW-1185">Reference proteome</keyword>
<accession>A0A4R0NE58</accession>
<dbReference type="Pfam" id="PF00534">
    <property type="entry name" value="Glycos_transf_1"/>
    <property type="match status" value="1"/>
</dbReference>
<keyword evidence="1 4" id="KW-0808">Transferase</keyword>
<protein>
    <submittedName>
        <fullName evidence="4">Glycosyltransferase family 1 protein</fullName>
    </submittedName>
</protein>
<dbReference type="AlphaFoldDB" id="A0A4R0NE58"/>
<gene>
    <name evidence="4" type="ORF">EZ444_06495</name>
</gene>
<dbReference type="SUPFAM" id="SSF53756">
    <property type="entry name" value="UDP-Glycosyltransferase/glycogen phosphorylase"/>
    <property type="match status" value="1"/>
</dbReference>
<evidence type="ECO:0000259" key="2">
    <source>
        <dbReference type="Pfam" id="PF00534"/>
    </source>
</evidence>
<dbReference type="Proteomes" id="UP000291117">
    <property type="component" value="Unassembled WGS sequence"/>
</dbReference>
<dbReference type="Gene3D" id="3.40.50.2000">
    <property type="entry name" value="Glycogen Phosphorylase B"/>
    <property type="match status" value="2"/>
</dbReference>